<dbReference type="Proteomes" id="UP001595947">
    <property type="component" value="Unassembled WGS sequence"/>
</dbReference>
<dbReference type="Pfam" id="PF00499">
    <property type="entry name" value="Oxidored_q3"/>
    <property type="match status" value="1"/>
</dbReference>
<comment type="caution">
    <text evidence="2">The sequence shown here is derived from an EMBL/GenBank/DDBJ whole genome shotgun (WGS) entry which is preliminary data.</text>
</comment>
<reference evidence="3" key="1">
    <citation type="journal article" date="2019" name="Int. J. Syst. Evol. Microbiol.">
        <title>The Global Catalogue of Microorganisms (GCM) 10K type strain sequencing project: providing services to taxonomists for standard genome sequencing and annotation.</title>
        <authorList>
            <consortium name="The Broad Institute Genomics Platform"/>
            <consortium name="The Broad Institute Genome Sequencing Center for Infectious Disease"/>
            <person name="Wu L."/>
            <person name="Ma J."/>
        </authorList>
    </citation>
    <scope>NUCLEOTIDE SEQUENCE [LARGE SCALE GENOMIC DNA]</scope>
    <source>
        <strain evidence="3">CGMCC 4.7093</strain>
    </source>
</reference>
<keyword evidence="1" id="KW-0874">Quinone</keyword>
<sequence length="166" mass="17028">MTVLVLLGALGLVAVVCGLGVFTADSMARATFLLLASFVAVAVCLLVVGQTYLGVVVILMMTVEMMIMAVFMVMLMMNPGGLEPMSMVHNRGGAWAIALSVFAVLAAGAWLVPFPTTEPSAAGDPTVALGDALMGPQMLTMTVLALALLAAIVGTVAVSVSRGEQR</sequence>
<comment type="similarity">
    <text evidence="1">Belongs to the complex I subunit 6 family.</text>
</comment>
<dbReference type="InterPro" id="IPR001457">
    <property type="entry name" value="NADH_UbQ/plastoQ_OxRdtase_su6"/>
</dbReference>
<organism evidence="2 3">
    <name type="scientific">Actinomycetospora atypica</name>
    <dbReference type="NCBI Taxonomy" id="1290095"/>
    <lineage>
        <taxon>Bacteria</taxon>
        <taxon>Bacillati</taxon>
        <taxon>Actinomycetota</taxon>
        <taxon>Actinomycetes</taxon>
        <taxon>Pseudonocardiales</taxon>
        <taxon>Pseudonocardiaceae</taxon>
        <taxon>Actinomycetospora</taxon>
    </lineage>
</organism>
<accession>A0ABV9YI99</accession>
<feature type="transmembrane region" description="Helical" evidence="1">
    <location>
        <begin position="134"/>
        <end position="160"/>
    </location>
</feature>
<keyword evidence="3" id="KW-1185">Reference proteome</keyword>
<dbReference type="EC" id="7.1.1.-" evidence="1"/>
<protein>
    <recommendedName>
        <fullName evidence="1">NADH-quinone oxidoreductase subunit J</fullName>
        <ecNumber evidence="1">7.1.1.-</ecNumber>
    </recommendedName>
</protein>
<gene>
    <name evidence="2" type="ORF">ACFPBZ_10010</name>
</gene>
<proteinExistence type="inferred from homology"/>
<comment type="catalytic activity">
    <reaction evidence="1">
        <text>a quinone + NADH + 5 H(+)(in) = a quinol + NAD(+) + 4 H(+)(out)</text>
        <dbReference type="Rhea" id="RHEA:57888"/>
        <dbReference type="ChEBI" id="CHEBI:15378"/>
        <dbReference type="ChEBI" id="CHEBI:24646"/>
        <dbReference type="ChEBI" id="CHEBI:57540"/>
        <dbReference type="ChEBI" id="CHEBI:57945"/>
        <dbReference type="ChEBI" id="CHEBI:132124"/>
    </reaction>
</comment>
<feature type="transmembrane region" description="Helical" evidence="1">
    <location>
        <begin position="95"/>
        <end position="114"/>
    </location>
</feature>
<name>A0ABV9YI99_9PSEU</name>
<keyword evidence="1" id="KW-0812">Transmembrane</keyword>
<comment type="subcellular location">
    <subcellularLocation>
        <location evidence="1">Cell membrane</location>
        <topology evidence="1">Multi-pass membrane protein</topology>
    </subcellularLocation>
</comment>
<keyword evidence="1" id="KW-0472">Membrane</keyword>
<dbReference type="EMBL" id="JBHSIV010000008">
    <property type="protein sequence ID" value="MFC5062540.1"/>
    <property type="molecule type" value="Genomic_DNA"/>
</dbReference>
<keyword evidence="1" id="KW-1003">Cell membrane</keyword>
<evidence type="ECO:0000313" key="3">
    <source>
        <dbReference type="Proteomes" id="UP001595947"/>
    </source>
</evidence>
<feature type="transmembrane region" description="Helical" evidence="1">
    <location>
        <begin position="55"/>
        <end position="75"/>
    </location>
</feature>
<keyword evidence="1" id="KW-1133">Transmembrane helix</keyword>
<feature type="transmembrane region" description="Helical" evidence="1">
    <location>
        <begin position="31"/>
        <end position="49"/>
    </location>
</feature>
<comment type="function">
    <text evidence="1">NDH-1 shuttles electrons from NADH, via FMN and iron-sulfur (Fe-S) centers, to quinones in the respiratory chain. Couples the redox reaction to proton translocation (for every two electrons transferred, four hydrogen ions are translocated across the cytoplasmic membrane), and thus conserves the redox energy in a proton gradient.</text>
</comment>
<dbReference type="InterPro" id="IPR042106">
    <property type="entry name" value="Nuo/plastoQ_OxRdtase_6_NuoJ"/>
</dbReference>
<feature type="transmembrane region" description="Helical" evidence="1">
    <location>
        <begin position="6"/>
        <end position="24"/>
    </location>
</feature>
<evidence type="ECO:0000256" key="1">
    <source>
        <dbReference type="RuleBase" id="RU004429"/>
    </source>
</evidence>
<dbReference type="Gene3D" id="1.20.120.1200">
    <property type="entry name" value="NADH-ubiquinone/plastoquinone oxidoreductase chain 6, subunit NuoJ"/>
    <property type="match status" value="1"/>
</dbReference>
<keyword evidence="1" id="KW-0520">NAD</keyword>
<evidence type="ECO:0000313" key="2">
    <source>
        <dbReference type="EMBL" id="MFC5062540.1"/>
    </source>
</evidence>
<dbReference type="RefSeq" id="WP_378035890.1">
    <property type="nucleotide sequence ID" value="NZ_JBHSIV010000008.1"/>
</dbReference>